<evidence type="ECO:0000313" key="2">
    <source>
        <dbReference type="Proteomes" id="UP001165960"/>
    </source>
</evidence>
<comment type="caution">
    <text evidence="1">The sequence shown here is derived from an EMBL/GenBank/DDBJ whole genome shotgun (WGS) entry which is preliminary data.</text>
</comment>
<proteinExistence type="predicted"/>
<sequence>MNCYSNLFVSLIDTSLVKEKAFLDNVARLFGYPPDGAFRRPGSSCALPELPPAKEPCWQGNFASLSSQRDSKLQKEPPLYYHTISSRGKQWRRRQVTQETYLRHQQV</sequence>
<name>A0ACC2URP4_9FUNG</name>
<accession>A0ACC2URP4</accession>
<keyword evidence="2" id="KW-1185">Reference proteome</keyword>
<evidence type="ECO:0000313" key="1">
    <source>
        <dbReference type="EMBL" id="KAJ9089555.1"/>
    </source>
</evidence>
<dbReference type="EMBL" id="QTSX02000040">
    <property type="protein sequence ID" value="KAJ9089555.1"/>
    <property type="molecule type" value="Genomic_DNA"/>
</dbReference>
<gene>
    <name evidence="1" type="ORF">DSO57_1011610</name>
</gene>
<organism evidence="1 2">
    <name type="scientific">Entomophthora muscae</name>
    <dbReference type="NCBI Taxonomy" id="34485"/>
    <lineage>
        <taxon>Eukaryota</taxon>
        <taxon>Fungi</taxon>
        <taxon>Fungi incertae sedis</taxon>
        <taxon>Zoopagomycota</taxon>
        <taxon>Entomophthoromycotina</taxon>
        <taxon>Entomophthoromycetes</taxon>
        <taxon>Entomophthorales</taxon>
        <taxon>Entomophthoraceae</taxon>
        <taxon>Entomophthora</taxon>
    </lineage>
</organism>
<dbReference type="Proteomes" id="UP001165960">
    <property type="component" value="Unassembled WGS sequence"/>
</dbReference>
<protein>
    <submittedName>
        <fullName evidence="1">Uncharacterized protein</fullName>
    </submittedName>
</protein>
<reference evidence="1" key="1">
    <citation type="submission" date="2022-04" db="EMBL/GenBank/DDBJ databases">
        <title>Genome of the entomopathogenic fungus Entomophthora muscae.</title>
        <authorList>
            <person name="Elya C."/>
            <person name="Lovett B.R."/>
            <person name="Lee E."/>
            <person name="Macias A.M."/>
            <person name="Hajek A.E."/>
            <person name="De Bivort B.L."/>
            <person name="Kasson M.T."/>
            <person name="De Fine Licht H.H."/>
            <person name="Stajich J.E."/>
        </authorList>
    </citation>
    <scope>NUCLEOTIDE SEQUENCE</scope>
    <source>
        <strain evidence="1">Berkeley</strain>
    </source>
</reference>